<dbReference type="Proteomes" id="UP000275408">
    <property type="component" value="Unassembled WGS sequence"/>
</dbReference>
<reference evidence="1 2" key="1">
    <citation type="journal article" date="2018" name="Sci. Rep.">
        <title>Comparative analysis of the Pocillopora damicornis genome highlights role of immune system in coral evolution.</title>
        <authorList>
            <person name="Cunning R."/>
            <person name="Bay R.A."/>
            <person name="Gillette P."/>
            <person name="Baker A.C."/>
            <person name="Traylor-Knowles N."/>
        </authorList>
    </citation>
    <scope>NUCLEOTIDE SEQUENCE [LARGE SCALE GENOMIC DNA]</scope>
    <source>
        <strain evidence="1">RSMAS</strain>
        <tissue evidence="1">Whole animal</tissue>
    </source>
</reference>
<dbReference type="AlphaFoldDB" id="A0A3M6U2Q4"/>
<organism evidence="1 2">
    <name type="scientific">Pocillopora damicornis</name>
    <name type="common">Cauliflower coral</name>
    <name type="synonym">Millepora damicornis</name>
    <dbReference type="NCBI Taxonomy" id="46731"/>
    <lineage>
        <taxon>Eukaryota</taxon>
        <taxon>Metazoa</taxon>
        <taxon>Cnidaria</taxon>
        <taxon>Anthozoa</taxon>
        <taxon>Hexacorallia</taxon>
        <taxon>Scleractinia</taxon>
        <taxon>Astrocoeniina</taxon>
        <taxon>Pocilloporidae</taxon>
        <taxon>Pocillopora</taxon>
    </lineage>
</organism>
<sequence>MMMSSFRNEFQMILLALSSNIVKRSESGKLAYEGMKTGDPWKEVWRRLGMENSSMNATDVFAGDRFRLFINLISMKDNDLHGSGLRSNEIHRNGSGSGNVKCHIIFSDTQVEIVYRELVRVTNGPLTGGR</sequence>
<comment type="caution">
    <text evidence="1">The sequence shown here is derived from an EMBL/GenBank/DDBJ whole genome shotgun (WGS) entry which is preliminary data.</text>
</comment>
<name>A0A3M6U2Q4_POCDA</name>
<dbReference type="EMBL" id="RCHS01002370">
    <property type="protein sequence ID" value="RMX47839.1"/>
    <property type="molecule type" value="Genomic_DNA"/>
</dbReference>
<accession>A0A3M6U2Q4</accession>
<proteinExistence type="predicted"/>
<protein>
    <submittedName>
        <fullName evidence="1">Uncharacterized protein</fullName>
    </submittedName>
</protein>
<keyword evidence="2" id="KW-1185">Reference proteome</keyword>
<gene>
    <name evidence="1" type="ORF">pdam_00008542</name>
</gene>
<evidence type="ECO:0000313" key="1">
    <source>
        <dbReference type="EMBL" id="RMX47839.1"/>
    </source>
</evidence>
<evidence type="ECO:0000313" key="2">
    <source>
        <dbReference type="Proteomes" id="UP000275408"/>
    </source>
</evidence>